<feature type="binding site" evidence="8">
    <location>
        <position position="86"/>
    </location>
    <ligand>
        <name>Mg(2+)</name>
        <dbReference type="ChEBI" id="CHEBI:18420"/>
        <label>1</label>
    </ligand>
</feature>
<keyword evidence="8" id="KW-0460">Magnesium</keyword>
<dbReference type="SUPFAM" id="SSF47648">
    <property type="entry name" value="Nucleoside phosphorylase/phosphoribosyltransferase N-terminal domain"/>
    <property type="match status" value="1"/>
</dbReference>
<evidence type="ECO:0000256" key="7">
    <source>
        <dbReference type="ARBA" id="ARBA00023141"/>
    </source>
</evidence>
<dbReference type="Gene3D" id="1.20.970.10">
    <property type="entry name" value="Transferase, Pyrimidine Nucleoside Phosphorylase, Chain C"/>
    <property type="match status" value="1"/>
</dbReference>
<feature type="domain" description="Glycosyl transferase family 3 N-terminal" evidence="10">
    <location>
        <begin position="6"/>
        <end position="56"/>
    </location>
</feature>
<feature type="binding site" evidence="8">
    <location>
        <position position="74"/>
    </location>
    <ligand>
        <name>5-phospho-alpha-D-ribose 1-diphosphate</name>
        <dbReference type="ChEBI" id="CHEBI:58017"/>
    </ligand>
</feature>
<feature type="binding site" evidence="8">
    <location>
        <position position="160"/>
    </location>
    <ligand>
        <name>anthranilate</name>
        <dbReference type="ChEBI" id="CHEBI:16567"/>
        <label>2</label>
    </ligand>
</feature>
<dbReference type="SUPFAM" id="SSF52418">
    <property type="entry name" value="Nucleoside phosphorylase/phosphoribosyltransferase catalytic domain"/>
    <property type="match status" value="1"/>
</dbReference>
<organism evidence="11">
    <name type="scientific">uncultured marine thaumarchaeote KM3_164_C03</name>
    <dbReference type="NCBI Taxonomy" id="1456035"/>
    <lineage>
        <taxon>Archaea</taxon>
        <taxon>Nitrososphaerota</taxon>
        <taxon>environmental samples</taxon>
    </lineage>
</organism>
<dbReference type="NCBIfam" id="TIGR01245">
    <property type="entry name" value="trpD"/>
    <property type="match status" value="1"/>
</dbReference>
<evidence type="ECO:0000256" key="8">
    <source>
        <dbReference type="HAMAP-Rule" id="MF_00211"/>
    </source>
</evidence>
<evidence type="ECO:0000256" key="3">
    <source>
        <dbReference type="ARBA" id="ARBA00022605"/>
    </source>
</evidence>
<dbReference type="GO" id="GO:0000162">
    <property type="term" value="P:L-tryptophan biosynthetic process"/>
    <property type="evidence" value="ECO:0007669"/>
    <property type="project" value="UniProtKB-UniRule"/>
</dbReference>
<proteinExistence type="inferred from homology"/>
<evidence type="ECO:0000256" key="4">
    <source>
        <dbReference type="ARBA" id="ARBA00022676"/>
    </source>
</evidence>
<dbReference type="HAMAP" id="MF_00211">
    <property type="entry name" value="TrpD"/>
    <property type="match status" value="1"/>
</dbReference>
<dbReference type="PANTHER" id="PTHR43285">
    <property type="entry name" value="ANTHRANILATE PHOSPHORIBOSYLTRANSFERASE"/>
    <property type="match status" value="1"/>
</dbReference>
<comment type="function">
    <text evidence="8">Catalyzes the transfer of the phosphoribosyl group of 5-phosphorylribose-1-pyrophosphate (PRPP) to anthranilate to yield N-(5'-phosphoribosyl)-anthranilate (PRA).</text>
</comment>
<dbReference type="InterPro" id="IPR017459">
    <property type="entry name" value="Glycosyl_Trfase_fam3_N_dom"/>
</dbReference>
<feature type="binding site" evidence="8">
    <location>
        <position position="220"/>
    </location>
    <ligand>
        <name>Mg(2+)</name>
        <dbReference type="ChEBI" id="CHEBI:18420"/>
        <label>1</label>
    </ligand>
</feature>
<dbReference type="InterPro" id="IPR036320">
    <property type="entry name" value="Glycosyl_Trfase_fam3_N_dom_sf"/>
</dbReference>
<evidence type="ECO:0000259" key="10">
    <source>
        <dbReference type="Pfam" id="PF02885"/>
    </source>
</evidence>
<feature type="binding site" evidence="8">
    <location>
        <position position="74"/>
    </location>
    <ligand>
        <name>anthranilate</name>
        <dbReference type="ChEBI" id="CHEBI:16567"/>
        <label>1</label>
    </ligand>
</feature>
<accession>A0A075GN27</accession>
<comment type="pathway">
    <text evidence="1 8">Amino-acid biosynthesis; L-tryptophan biosynthesis; L-tryptophan from chorismate: step 2/5.</text>
</comment>
<sequence>MKKINGDLTFDEMSSVMSEILNGKNNDEEIAEFLRDLSNKGETNEELRAMFTKMNEYSVNINPRCHGTLIDVCGTGGDNLQTFNISTAASFVIAGAGGNVAKHGNRSVSGISGSADIFEYFGFDLNSEPWMVEEMIEKIGIGFMFAPKFHPAMRNVAPARKIIGKRTAFNLLGPLCNPAKVRHQMIGVFADNYIERIAKIMQKNFSDTVLTVRSYDGMDELSTTSKNKACLLKNEEITEFIIDPSKYNLEKGNLADIQISTKKEAIDSFVKVLNNTSNKTMKEITILNAAGGLLVGGFSNKFEECVELAKQTVNNGKAFEKLKQFAKENNALDKLEEFN</sequence>
<feature type="binding site" evidence="8">
    <location>
        <position position="219"/>
    </location>
    <ligand>
        <name>Mg(2+)</name>
        <dbReference type="ChEBI" id="CHEBI:18420"/>
        <label>2</label>
    </ligand>
</feature>
<dbReference type="PANTHER" id="PTHR43285:SF2">
    <property type="entry name" value="ANTHRANILATE PHOSPHORIBOSYLTRANSFERASE"/>
    <property type="match status" value="1"/>
</dbReference>
<feature type="binding site" evidence="8">
    <location>
        <begin position="84"/>
        <end position="87"/>
    </location>
    <ligand>
        <name>5-phospho-alpha-D-ribose 1-diphosphate</name>
        <dbReference type="ChEBI" id="CHEBI:58017"/>
    </ligand>
</feature>
<feature type="binding site" evidence="8">
    <location>
        <position position="82"/>
    </location>
    <ligand>
        <name>5-phospho-alpha-D-ribose 1-diphosphate</name>
        <dbReference type="ChEBI" id="CHEBI:58017"/>
    </ligand>
</feature>
<dbReference type="InterPro" id="IPR035902">
    <property type="entry name" value="Nuc_phospho_transferase"/>
</dbReference>
<feature type="binding site" evidence="8">
    <location>
        <position position="114"/>
    </location>
    <ligand>
        <name>5-phospho-alpha-D-ribose 1-diphosphate</name>
        <dbReference type="ChEBI" id="CHEBI:58017"/>
    </ligand>
</feature>
<keyword evidence="6 8" id="KW-0822">Tryptophan biosynthesis</keyword>
<dbReference type="Pfam" id="PF00591">
    <property type="entry name" value="Glycos_transf_3"/>
    <property type="match status" value="1"/>
</dbReference>
<dbReference type="AlphaFoldDB" id="A0A075GN27"/>
<keyword evidence="3 8" id="KW-0028">Amino-acid biosynthesis</keyword>
<comment type="subunit">
    <text evidence="8">Homodimer.</text>
</comment>
<dbReference type="EMBL" id="KF900677">
    <property type="protein sequence ID" value="AIF03372.1"/>
    <property type="molecule type" value="Genomic_DNA"/>
</dbReference>
<dbReference type="FunFam" id="3.40.1030.10:FF:000002">
    <property type="entry name" value="Anthranilate phosphoribosyltransferase"/>
    <property type="match status" value="1"/>
</dbReference>
<feature type="domain" description="Glycosyl transferase family 3" evidence="9">
    <location>
        <begin position="68"/>
        <end position="318"/>
    </location>
</feature>
<feature type="binding site" evidence="8">
    <location>
        <begin position="77"/>
        <end position="78"/>
    </location>
    <ligand>
        <name>5-phospho-alpha-D-ribose 1-diphosphate</name>
        <dbReference type="ChEBI" id="CHEBI:58017"/>
    </ligand>
</feature>
<comment type="cofactor">
    <cofactor evidence="8">
        <name>Mg(2+)</name>
        <dbReference type="ChEBI" id="CHEBI:18420"/>
    </cofactor>
    <text evidence="8">Binds 2 magnesium ions per monomer.</text>
</comment>
<keyword evidence="8" id="KW-0479">Metal-binding</keyword>
<keyword evidence="7 8" id="KW-0057">Aromatic amino acid biosynthesis</keyword>
<gene>
    <name evidence="8 11" type="primary">trpD</name>
</gene>
<dbReference type="GO" id="GO:0005829">
    <property type="term" value="C:cytosol"/>
    <property type="evidence" value="ECO:0007669"/>
    <property type="project" value="TreeGrafter"/>
</dbReference>
<dbReference type="InterPro" id="IPR005940">
    <property type="entry name" value="Anthranilate_Pribosyl_Tfrase"/>
</dbReference>
<evidence type="ECO:0000313" key="11">
    <source>
        <dbReference type="EMBL" id="AIF03372.1"/>
    </source>
</evidence>
<protein>
    <recommendedName>
        <fullName evidence="2 8">Anthranilate phosphoribosyltransferase</fullName>
        <ecNumber evidence="2 8">2.4.2.18</ecNumber>
    </recommendedName>
</protein>
<evidence type="ECO:0000256" key="6">
    <source>
        <dbReference type="ARBA" id="ARBA00022822"/>
    </source>
</evidence>
<dbReference type="EC" id="2.4.2.18" evidence="2 8"/>
<feature type="binding site" evidence="8">
    <location>
        <position position="105"/>
    </location>
    <ligand>
        <name>anthranilate</name>
        <dbReference type="ChEBI" id="CHEBI:16567"/>
        <label>1</label>
    </ligand>
</feature>
<dbReference type="Gene3D" id="3.40.1030.10">
    <property type="entry name" value="Nucleoside phosphorylase/phosphoribosyltransferase catalytic domain"/>
    <property type="match status" value="1"/>
</dbReference>
<reference evidence="11" key="1">
    <citation type="journal article" date="2014" name="Genome Biol. Evol.">
        <title>Pangenome evidence for extensive interdomain horizontal transfer affecting lineage core and shell genes in uncultured planktonic thaumarchaeota and euryarchaeota.</title>
        <authorList>
            <person name="Deschamps P."/>
            <person name="Zivanovic Y."/>
            <person name="Moreira D."/>
            <person name="Rodriguez-Valera F."/>
            <person name="Lopez-Garcia P."/>
        </authorList>
    </citation>
    <scope>NUCLEOTIDE SEQUENCE</scope>
</reference>
<dbReference type="InterPro" id="IPR000312">
    <property type="entry name" value="Glycosyl_Trfase_fam3"/>
</dbReference>
<dbReference type="GO" id="GO:0004048">
    <property type="term" value="F:anthranilate phosphoribosyltransferase activity"/>
    <property type="evidence" value="ECO:0007669"/>
    <property type="project" value="UniProtKB-UniRule"/>
</dbReference>
<keyword evidence="5 8" id="KW-0808">Transferase</keyword>
<feature type="binding site" evidence="8">
    <location>
        <position position="220"/>
    </location>
    <ligand>
        <name>Mg(2+)</name>
        <dbReference type="ChEBI" id="CHEBI:18420"/>
        <label>2</label>
    </ligand>
</feature>
<comment type="catalytic activity">
    <reaction evidence="8">
        <text>N-(5-phospho-beta-D-ribosyl)anthranilate + diphosphate = 5-phospho-alpha-D-ribose 1-diphosphate + anthranilate</text>
        <dbReference type="Rhea" id="RHEA:11768"/>
        <dbReference type="ChEBI" id="CHEBI:16567"/>
        <dbReference type="ChEBI" id="CHEBI:18277"/>
        <dbReference type="ChEBI" id="CHEBI:33019"/>
        <dbReference type="ChEBI" id="CHEBI:58017"/>
        <dbReference type="EC" id="2.4.2.18"/>
    </reaction>
</comment>
<dbReference type="GO" id="GO:0000287">
    <property type="term" value="F:magnesium ion binding"/>
    <property type="evidence" value="ECO:0007669"/>
    <property type="project" value="UniProtKB-UniRule"/>
</dbReference>
<comment type="caution">
    <text evidence="8">Lacks conserved residue(s) required for the propagation of feature annotation.</text>
</comment>
<name>A0A075GN27_9ARCH</name>
<dbReference type="Pfam" id="PF02885">
    <property type="entry name" value="Glycos_trans_3N"/>
    <property type="match status" value="1"/>
</dbReference>
<feature type="binding site" evidence="8">
    <location>
        <begin position="102"/>
        <end position="110"/>
    </location>
    <ligand>
        <name>5-phospho-alpha-D-ribose 1-diphosphate</name>
        <dbReference type="ChEBI" id="CHEBI:58017"/>
    </ligand>
</feature>
<dbReference type="UniPathway" id="UPA00035">
    <property type="reaction ID" value="UER00041"/>
</dbReference>
<keyword evidence="4 8" id="KW-0328">Glycosyltransferase</keyword>
<evidence type="ECO:0000256" key="5">
    <source>
        <dbReference type="ARBA" id="ARBA00022679"/>
    </source>
</evidence>
<evidence type="ECO:0000256" key="2">
    <source>
        <dbReference type="ARBA" id="ARBA00011948"/>
    </source>
</evidence>
<evidence type="ECO:0000259" key="9">
    <source>
        <dbReference type="Pfam" id="PF00591"/>
    </source>
</evidence>
<evidence type="ECO:0000256" key="1">
    <source>
        <dbReference type="ARBA" id="ARBA00004907"/>
    </source>
</evidence>
<comment type="similarity">
    <text evidence="8">Belongs to the anthranilate phosphoribosyltransferase family.</text>
</comment>